<protein>
    <recommendedName>
        <fullName evidence="3">YwmB family TATA-box binding protein</fullName>
    </recommendedName>
</protein>
<organism evidence="1 2">
    <name type="scientific">Pseudoneobacillus rhizosphaerae</name>
    <dbReference type="NCBI Taxonomy" id="2880968"/>
    <lineage>
        <taxon>Bacteria</taxon>
        <taxon>Bacillati</taxon>
        <taxon>Bacillota</taxon>
        <taxon>Bacilli</taxon>
        <taxon>Bacillales</taxon>
        <taxon>Bacillaceae</taxon>
        <taxon>Pseudoneobacillus</taxon>
    </lineage>
</organism>
<dbReference type="Proteomes" id="UP000789845">
    <property type="component" value="Unassembled WGS sequence"/>
</dbReference>
<evidence type="ECO:0000313" key="2">
    <source>
        <dbReference type="Proteomes" id="UP000789845"/>
    </source>
</evidence>
<evidence type="ECO:0008006" key="3">
    <source>
        <dbReference type="Google" id="ProtNLM"/>
    </source>
</evidence>
<dbReference type="EMBL" id="CAKJTG010000002">
    <property type="protein sequence ID" value="CAG9606655.1"/>
    <property type="molecule type" value="Genomic_DNA"/>
</dbReference>
<dbReference type="InterPro" id="IPR036209">
    <property type="entry name" value="YwmB-like_sf"/>
</dbReference>
<dbReference type="RefSeq" id="WP_230494939.1">
    <property type="nucleotide sequence ID" value="NZ_CAKJTG010000002.1"/>
</dbReference>
<dbReference type="Gene3D" id="3.30.360.40">
    <property type="entry name" value="YwmB-like"/>
    <property type="match status" value="1"/>
</dbReference>
<dbReference type="AlphaFoldDB" id="A0A9C7G6N2"/>
<evidence type="ECO:0000313" key="1">
    <source>
        <dbReference type="EMBL" id="CAG9606655.1"/>
    </source>
</evidence>
<gene>
    <name evidence="1" type="primary">ywmB</name>
    <name evidence="1" type="ORF">NEOCIP111885_00343</name>
</gene>
<accession>A0A9C7G6N2</accession>
<dbReference type="Gene3D" id="3.30.2030.10">
    <property type="entry name" value="YwmB-like"/>
    <property type="match status" value="1"/>
</dbReference>
<dbReference type="SUPFAM" id="SSF143842">
    <property type="entry name" value="YwmB-like"/>
    <property type="match status" value="1"/>
</dbReference>
<keyword evidence="2" id="KW-1185">Reference proteome</keyword>
<comment type="caution">
    <text evidence="1">The sequence shown here is derived from an EMBL/GenBank/DDBJ whole genome shotgun (WGS) entry which is preliminary data.</text>
</comment>
<sequence length="254" mass="28889">MKRTVVLLVILGVVGFVFLQFGNRTIIASMGDKENSSNELMTIASVLDKEQVSIQEWAVHSREHLASFTNNEDVQRYQAKLMKDFPNWDWTIHQDNGKWEAIATQTSNEINETIQIMATLTNEQFHSYLVYEVKGTKWNEQTSVFFQNKWNTRLSAIFRGNPTSFSCMKADISDKIDTSLSETEVNHWLKAFEAKEIESLHESAFVSISASSPLFAETIQTKDYKMNLQLAMRSNGLGAKTTLVVGTPIITIEY</sequence>
<dbReference type="Pfam" id="PF08680">
    <property type="entry name" value="DUF1779"/>
    <property type="match status" value="1"/>
</dbReference>
<name>A0A9C7G6N2_9BACI</name>
<reference evidence="1" key="1">
    <citation type="submission" date="2021-10" db="EMBL/GenBank/DDBJ databases">
        <authorList>
            <person name="Criscuolo A."/>
        </authorList>
    </citation>
    <scope>NUCLEOTIDE SEQUENCE</scope>
    <source>
        <strain evidence="1">CIP111885</strain>
    </source>
</reference>
<dbReference type="InterPro" id="IPR014794">
    <property type="entry name" value="DUF1779"/>
</dbReference>
<proteinExistence type="predicted"/>